<dbReference type="SUPFAM" id="SSF57903">
    <property type="entry name" value="FYVE/PHD zinc finger"/>
    <property type="match status" value="1"/>
</dbReference>
<evidence type="ECO:0000256" key="1">
    <source>
        <dbReference type="ARBA" id="ARBA00022723"/>
    </source>
</evidence>
<dbReference type="InParanoid" id="A0A1C7NKF3"/>
<dbReference type="InterPro" id="IPR011011">
    <property type="entry name" value="Znf_FYVE_PHD"/>
</dbReference>
<dbReference type="PANTHER" id="PTHR14296">
    <property type="entry name" value="REMODELING AND SPACING FACTOR 1"/>
    <property type="match status" value="1"/>
</dbReference>
<gene>
    <name evidence="6" type="ORF">A0J61_02689</name>
</gene>
<evidence type="ECO:0000313" key="6">
    <source>
        <dbReference type="EMBL" id="OBZ89279.1"/>
    </source>
</evidence>
<comment type="caution">
    <text evidence="6">The sequence shown here is derived from an EMBL/GenBank/DDBJ whole genome shotgun (WGS) entry which is preliminary data.</text>
</comment>
<proteinExistence type="predicted"/>
<dbReference type="STRING" id="101091.A0A1C7NKF3"/>
<feature type="region of interest" description="Disordered" evidence="4">
    <location>
        <begin position="540"/>
        <end position="580"/>
    </location>
</feature>
<evidence type="ECO:0000313" key="7">
    <source>
        <dbReference type="Proteomes" id="UP000093000"/>
    </source>
</evidence>
<evidence type="ECO:0000256" key="4">
    <source>
        <dbReference type="SAM" id="MobiDB-lite"/>
    </source>
</evidence>
<dbReference type="InterPro" id="IPR019786">
    <property type="entry name" value="Zinc_finger_PHD-type_CS"/>
</dbReference>
<evidence type="ECO:0000259" key="5">
    <source>
        <dbReference type="SMART" id="SM00249"/>
    </source>
</evidence>
<accession>A0A1C7NKF3</accession>
<organism evidence="6 7">
    <name type="scientific">Choanephora cucurbitarum</name>
    <dbReference type="NCBI Taxonomy" id="101091"/>
    <lineage>
        <taxon>Eukaryota</taxon>
        <taxon>Fungi</taxon>
        <taxon>Fungi incertae sedis</taxon>
        <taxon>Mucoromycota</taxon>
        <taxon>Mucoromycotina</taxon>
        <taxon>Mucoromycetes</taxon>
        <taxon>Mucorales</taxon>
        <taxon>Mucorineae</taxon>
        <taxon>Choanephoraceae</taxon>
        <taxon>Choanephoroideae</taxon>
        <taxon>Choanephora</taxon>
    </lineage>
</organism>
<dbReference type="PROSITE" id="PS01359">
    <property type="entry name" value="ZF_PHD_1"/>
    <property type="match status" value="1"/>
</dbReference>
<feature type="compositionally biased region" description="Low complexity" evidence="4">
    <location>
        <begin position="633"/>
        <end position="656"/>
    </location>
</feature>
<dbReference type="InterPro" id="IPR019787">
    <property type="entry name" value="Znf_PHD-finger"/>
</dbReference>
<keyword evidence="3" id="KW-0862">Zinc</keyword>
<dbReference type="PANTHER" id="PTHR14296:SF3">
    <property type="entry name" value="DIKAR, ISOFORM F"/>
    <property type="match status" value="1"/>
</dbReference>
<dbReference type="InterPro" id="IPR028938">
    <property type="entry name" value="Rsf1-like"/>
</dbReference>
<dbReference type="SMART" id="SM00249">
    <property type="entry name" value="PHD"/>
    <property type="match status" value="1"/>
</dbReference>
<dbReference type="OrthoDB" id="303107at2759"/>
<feature type="compositionally biased region" description="Polar residues" evidence="4">
    <location>
        <begin position="657"/>
        <end position="667"/>
    </location>
</feature>
<feature type="compositionally biased region" description="Polar residues" evidence="4">
    <location>
        <begin position="568"/>
        <end position="580"/>
    </location>
</feature>
<feature type="compositionally biased region" description="Basic residues" evidence="4">
    <location>
        <begin position="460"/>
        <end position="469"/>
    </location>
</feature>
<feature type="compositionally biased region" description="Basic and acidic residues" evidence="4">
    <location>
        <begin position="410"/>
        <end position="424"/>
    </location>
</feature>
<dbReference type="AlphaFoldDB" id="A0A1C7NKF3"/>
<keyword evidence="2" id="KW-0863">Zinc-finger</keyword>
<feature type="compositionally biased region" description="Basic residues" evidence="4">
    <location>
        <begin position="203"/>
        <end position="226"/>
    </location>
</feature>
<dbReference type="GO" id="GO:0006355">
    <property type="term" value="P:regulation of DNA-templated transcription"/>
    <property type="evidence" value="ECO:0007669"/>
    <property type="project" value="InterPro"/>
</dbReference>
<sequence>MDTSTLPNISQLRNNVDFASVCQFLHTFQSAFKPWPSTAHDIISARAIDPNEYVFETEDLERMILEPSERIRLEDMFVRMLRLTTKNRFISTSTWQTYFSKEFDKREYDQPNPFRAEEEKTIDFFSMDLSTQIHLIHVLCEWQLDDPERLREHLDSEEDAVQWRVDPVGFDRKGSTFWLFDVDLTNLPLTDNRLYKETPKPKQTTKKSIPKKKRATSTRTSSRRSQKSNELEGLSSEDEDEEWLPWKLICRTKQDWEILPQKYVNSKNADEKQFYELLVHDLVPKIVPALEERERELKKQEAIVNRKRSSRIMIRELEALASVDFEDENGGKRASSRLERKQQEREQKEKENLARAREERVLERERRIMEREYRAMAREKRQEEQEDTEDTPFVQHATADAALPASIDTPESKKESPVDIEKPTPQEPKPKRKYTKRLDEHGNPIPRKPKLDADGNPIPLKKRGRKPKNKNIEQEENWQFECICGVSGKNLDDGAPMIACEQCGIWQHIRCLQNTGQIEKKKSLDNISFVCQKCTYNQQQQYSDDTEQPQKRQKIEHENSQDNHALPLSTQPPSSAQQIRDSTITDSNKDQTITQPIPSQLHSYQSILPTPTEPQIQQTSAILNQPPLTGNISLASHLSPNHSSNSSDTINDIIPSQPNTNEKSTSH</sequence>
<dbReference type="GO" id="GO:0031213">
    <property type="term" value="C:RSF complex"/>
    <property type="evidence" value="ECO:0007669"/>
    <property type="project" value="InterPro"/>
</dbReference>
<feature type="region of interest" description="Disordered" evidence="4">
    <location>
        <begin position="194"/>
        <end position="236"/>
    </location>
</feature>
<reference evidence="6 7" key="1">
    <citation type="submission" date="2016-03" db="EMBL/GenBank/DDBJ databases">
        <title>Choanephora cucurbitarum.</title>
        <authorList>
            <person name="Min B."/>
            <person name="Park H."/>
            <person name="Park J.-H."/>
            <person name="Shin H.-D."/>
            <person name="Choi I.-G."/>
        </authorList>
    </citation>
    <scope>NUCLEOTIDE SEQUENCE [LARGE SCALE GENOMIC DNA]</scope>
    <source>
        <strain evidence="6 7">KUS-F28377</strain>
    </source>
</reference>
<dbReference type="InterPro" id="IPR001965">
    <property type="entry name" value="Znf_PHD"/>
</dbReference>
<dbReference type="Gene3D" id="3.30.40.10">
    <property type="entry name" value="Zinc/RING finger domain, C3HC4 (zinc finger)"/>
    <property type="match status" value="1"/>
</dbReference>
<dbReference type="Pfam" id="PF00628">
    <property type="entry name" value="PHD"/>
    <property type="match status" value="1"/>
</dbReference>
<dbReference type="InterPro" id="IPR013083">
    <property type="entry name" value="Znf_RING/FYVE/PHD"/>
</dbReference>
<keyword evidence="7" id="KW-1185">Reference proteome</keyword>
<evidence type="ECO:0000256" key="2">
    <source>
        <dbReference type="ARBA" id="ARBA00022771"/>
    </source>
</evidence>
<feature type="domain" description="Zinc finger PHD-type" evidence="5">
    <location>
        <begin position="481"/>
        <end position="535"/>
    </location>
</feature>
<feature type="compositionally biased region" description="Basic and acidic residues" evidence="4">
    <location>
        <begin position="336"/>
        <end position="358"/>
    </location>
</feature>
<evidence type="ECO:0000256" key="3">
    <source>
        <dbReference type="ARBA" id="ARBA00022833"/>
    </source>
</evidence>
<protein>
    <recommendedName>
        <fullName evidence="5">Zinc finger PHD-type domain-containing protein</fullName>
    </recommendedName>
</protein>
<feature type="region of interest" description="Disordered" evidence="4">
    <location>
        <begin position="399"/>
        <end position="472"/>
    </location>
</feature>
<feature type="region of interest" description="Disordered" evidence="4">
    <location>
        <begin position="328"/>
        <end position="358"/>
    </location>
</feature>
<feature type="compositionally biased region" description="Basic and acidic residues" evidence="4">
    <location>
        <begin position="548"/>
        <end position="561"/>
    </location>
</feature>
<dbReference type="Proteomes" id="UP000093000">
    <property type="component" value="Unassembled WGS sequence"/>
</dbReference>
<name>A0A1C7NKF3_9FUNG</name>
<dbReference type="GO" id="GO:0008270">
    <property type="term" value="F:zinc ion binding"/>
    <property type="evidence" value="ECO:0007669"/>
    <property type="project" value="UniProtKB-KW"/>
</dbReference>
<feature type="region of interest" description="Disordered" evidence="4">
    <location>
        <begin position="626"/>
        <end position="667"/>
    </location>
</feature>
<keyword evidence="1" id="KW-0479">Metal-binding</keyword>
<dbReference type="EMBL" id="LUGH01000104">
    <property type="protein sequence ID" value="OBZ89279.1"/>
    <property type="molecule type" value="Genomic_DNA"/>
</dbReference>